<evidence type="ECO:0000256" key="5">
    <source>
        <dbReference type="SAM" id="SignalP"/>
    </source>
</evidence>
<feature type="chain" id="PRO_5017050359" description="Gamma-glutamyltranspeptidase" evidence="5">
    <location>
        <begin position="21"/>
        <end position="556"/>
    </location>
</feature>
<reference evidence="6 7" key="1">
    <citation type="submission" date="2018-07" db="EMBL/GenBank/DDBJ databases">
        <title>Venubactetium sediminum gen. nov., sp. nov., isolated from a marine solar saltern.</title>
        <authorList>
            <person name="Wang S."/>
        </authorList>
    </citation>
    <scope>NUCLEOTIDE SEQUENCE [LARGE SCALE GENOMIC DNA]</scope>
    <source>
        <strain evidence="6 7">WD2A32</strain>
    </source>
</reference>
<dbReference type="InterPro" id="IPR029055">
    <property type="entry name" value="Ntn_hydrolases_N"/>
</dbReference>
<dbReference type="Gene3D" id="1.10.246.130">
    <property type="match status" value="1"/>
</dbReference>
<dbReference type="InterPro" id="IPR043138">
    <property type="entry name" value="GGT_lsub"/>
</dbReference>
<evidence type="ECO:0000256" key="2">
    <source>
        <dbReference type="ARBA" id="ARBA00022679"/>
    </source>
</evidence>
<evidence type="ECO:0000256" key="1">
    <source>
        <dbReference type="ARBA" id="ARBA00009381"/>
    </source>
</evidence>
<proteinExistence type="inferred from homology"/>
<evidence type="ECO:0008006" key="8">
    <source>
        <dbReference type="Google" id="ProtNLM"/>
    </source>
</evidence>
<dbReference type="AlphaFoldDB" id="A0A369TFW2"/>
<evidence type="ECO:0000313" key="7">
    <source>
        <dbReference type="Proteomes" id="UP000253941"/>
    </source>
</evidence>
<accession>A0A369TFW2</accession>
<keyword evidence="2" id="KW-0808">Transferase</keyword>
<dbReference type="EMBL" id="QPMH01000003">
    <property type="protein sequence ID" value="RDD63007.1"/>
    <property type="molecule type" value="Genomic_DNA"/>
</dbReference>
<dbReference type="Proteomes" id="UP000253941">
    <property type="component" value="Unassembled WGS sequence"/>
</dbReference>
<name>A0A369TFW2_9PROT</name>
<organism evidence="6 7">
    <name type="scientific">Ferruginivarius sediminum</name>
    <dbReference type="NCBI Taxonomy" id="2661937"/>
    <lineage>
        <taxon>Bacteria</taxon>
        <taxon>Pseudomonadati</taxon>
        <taxon>Pseudomonadota</taxon>
        <taxon>Alphaproteobacteria</taxon>
        <taxon>Rhodospirillales</taxon>
        <taxon>Rhodospirillaceae</taxon>
        <taxon>Ferruginivarius</taxon>
    </lineage>
</organism>
<dbReference type="PROSITE" id="PS51257">
    <property type="entry name" value="PROKAR_LIPOPROTEIN"/>
    <property type="match status" value="1"/>
</dbReference>
<protein>
    <recommendedName>
        <fullName evidence="8">Gamma-glutamyltranspeptidase</fullName>
    </recommendedName>
</protein>
<evidence type="ECO:0000256" key="4">
    <source>
        <dbReference type="ARBA" id="ARBA00023145"/>
    </source>
</evidence>
<feature type="signal peptide" evidence="5">
    <location>
        <begin position="1"/>
        <end position="20"/>
    </location>
</feature>
<dbReference type="GO" id="GO:0016787">
    <property type="term" value="F:hydrolase activity"/>
    <property type="evidence" value="ECO:0007669"/>
    <property type="project" value="UniProtKB-KW"/>
</dbReference>
<keyword evidence="7" id="KW-1185">Reference proteome</keyword>
<keyword evidence="4" id="KW-0865">Zymogen</keyword>
<dbReference type="InterPro" id="IPR051792">
    <property type="entry name" value="GGT_bact"/>
</dbReference>
<sequence length="556" mass="57803">MHRFMTSCLTALAVAATGLAACSSTDEPEVAKIETVSGFAGIAAADEPRAALVGRDILGQNGNAVDAATAMAFTMTVTLPSRVGLGGGGACVVHKRGEKATEALLFLPRRNARGATVPGLARGMAALHARYGLQSWAQVVSPAERLARFGYQVSRAFHTDLEAGQGTLTEAARSLYLRRDGSLPAVGDRISQPELSAALAGIRGRGAGYLYVGNFARRFAQAAQQAGAPLSDGDLRGYKAAYVEPIAVPFDDHRLYLPPPPAMGGLGLGQLWAMAAEGPDMDDPTSPARAHFLVEAWKRALSEQRAWMGTPASQRPETKSLVDEAAVEALLDDVDRQRATPAAALRPAPRSVAENAPTAGLTAVDRFGNMVACAFTMNGLFGSGKQAQGTGILLAGSASEAAAGAGLAPAIVANPFTGTGYLAASAAGGASGQFALVQALSPLESLGEKIDRNQFPTGKTTLVSDGGDERADRVRLRDLLALARLHHPGEPDVVEYEAGVPPAVLDGLGRRDHHLRPGAAQGRINAIYCPRGPRNAPELCQQATDPRAHGLAVRAQ</sequence>
<dbReference type="GO" id="GO:0016740">
    <property type="term" value="F:transferase activity"/>
    <property type="evidence" value="ECO:0007669"/>
    <property type="project" value="UniProtKB-KW"/>
</dbReference>
<gene>
    <name evidence="6" type="ORF">DRB17_04330</name>
</gene>
<dbReference type="Gene3D" id="3.60.20.40">
    <property type="match status" value="1"/>
</dbReference>
<dbReference type="PANTHER" id="PTHR43199">
    <property type="entry name" value="GLUTATHIONE HYDROLASE"/>
    <property type="match status" value="1"/>
</dbReference>
<dbReference type="PANTHER" id="PTHR43199:SF1">
    <property type="entry name" value="GLUTATHIONE HYDROLASE PROENZYME"/>
    <property type="match status" value="1"/>
</dbReference>
<keyword evidence="5" id="KW-0732">Signal</keyword>
<dbReference type="RefSeq" id="WP_114580958.1">
    <property type="nucleotide sequence ID" value="NZ_QPMH01000003.1"/>
</dbReference>
<comment type="caution">
    <text evidence="6">The sequence shown here is derived from an EMBL/GenBank/DDBJ whole genome shotgun (WGS) entry which is preliminary data.</text>
</comment>
<dbReference type="PRINTS" id="PR01210">
    <property type="entry name" value="GGTRANSPTASE"/>
</dbReference>
<evidence type="ECO:0000256" key="3">
    <source>
        <dbReference type="ARBA" id="ARBA00022801"/>
    </source>
</evidence>
<keyword evidence="3" id="KW-0378">Hydrolase</keyword>
<dbReference type="SUPFAM" id="SSF56235">
    <property type="entry name" value="N-terminal nucleophile aminohydrolases (Ntn hydrolases)"/>
    <property type="match status" value="1"/>
</dbReference>
<comment type="similarity">
    <text evidence="1">Belongs to the gamma-glutamyltransferase family.</text>
</comment>
<dbReference type="InterPro" id="IPR043137">
    <property type="entry name" value="GGT_ssub_C"/>
</dbReference>
<evidence type="ECO:0000313" key="6">
    <source>
        <dbReference type="EMBL" id="RDD63007.1"/>
    </source>
</evidence>
<dbReference type="Pfam" id="PF01019">
    <property type="entry name" value="G_glu_transpept"/>
    <property type="match status" value="1"/>
</dbReference>